<name>A0A512AUK7_9BACT</name>
<comment type="caution">
    <text evidence="1">The sequence shown here is derived from an EMBL/GenBank/DDBJ whole genome shotgun (WGS) entry which is preliminary data.</text>
</comment>
<gene>
    <name evidence="1" type="ORF">AAE02nite_10340</name>
</gene>
<evidence type="ECO:0000313" key="1">
    <source>
        <dbReference type="EMBL" id="GEO03370.1"/>
    </source>
</evidence>
<protein>
    <submittedName>
        <fullName evidence="1">Uncharacterized protein</fullName>
    </submittedName>
</protein>
<accession>A0A512AUK7</accession>
<dbReference type="Proteomes" id="UP000321532">
    <property type="component" value="Unassembled WGS sequence"/>
</dbReference>
<keyword evidence="2" id="KW-1185">Reference proteome</keyword>
<reference evidence="1 2" key="1">
    <citation type="submission" date="2019-07" db="EMBL/GenBank/DDBJ databases">
        <title>Whole genome shotgun sequence of Adhaeribacter aerolatus NBRC 106133.</title>
        <authorList>
            <person name="Hosoyama A."/>
            <person name="Uohara A."/>
            <person name="Ohji S."/>
            <person name="Ichikawa N."/>
        </authorList>
    </citation>
    <scope>NUCLEOTIDE SEQUENCE [LARGE SCALE GENOMIC DNA]</scope>
    <source>
        <strain evidence="1 2">NBRC 106133</strain>
    </source>
</reference>
<dbReference type="EMBL" id="BJYS01000005">
    <property type="protein sequence ID" value="GEO03370.1"/>
    <property type="molecule type" value="Genomic_DNA"/>
</dbReference>
<evidence type="ECO:0000313" key="2">
    <source>
        <dbReference type="Proteomes" id="UP000321532"/>
    </source>
</evidence>
<dbReference type="RefSeq" id="WP_146895618.1">
    <property type="nucleotide sequence ID" value="NZ_BJYS01000005.1"/>
</dbReference>
<proteinExistence type="predicted"/>
<organism evidence="1 2">
    <name type="scientific">Adhaeribacter aerolatus</name>
    <dbReference type="NCBI Taxonomy" id="670289"/>
    <lineage>
        <taxon>Bacteria</taxon>
        <taxon>Pseudomonadati</taxon>
        <taxon>Bacteroidota</taxon>
        <taxon>Cytophagia</taxon>
        <taxon>Cytophagales</taxon>
        <taxon>Hymenobacteraceae</taxon>
        <taxon>Adhaeribacter</taxon>
    </lineage>
</organism>
<sequence>MDTYPNLSRSQQKQIFQYLFPSFQEYETPFYYGDSSLYRAVIETWGLKDHLFLQLWADEQYHRTPCRYNGETASRKKNVFETVQYFFPSASDADVWAIIQQILNSKRSLVRVSRPAGIYQPSFIPMFTPFTKQEDVADDFLADFGQFKGYHPSWALNYLDGRRKKRQQQNNVTLFNLIEA</sequence>
<dbReference type="AlphaFoldDB" id="A0A512AUK7"/>